<evidence type="ECO:0000313" key="1">
    <source>
        <dbReference type="EMBL" id="SSZ55533.1"/>
    </source>
</evidence>
<dbReference type="Proteomes" id="UP000255515">
    <property type="component" value="Unassembled WGS sequence"/>
</dbReference>
<dbReference type="EMBL" id="UFTJ01000002">
    <property type="protein sequence ID" value="SSZ55533.1"/>
    <property type="molecule type" value="Genomic_DNA"/>
</dbReference>
<organism evidence="1 2">
    <name type="scientific">Bergeyella zoohelcum</name>
    <dbReference type="NCBI Taxonomy" id="1015"/>
    <lineage>
        <taxon>Bacteria</taxon>
        <taxon>Pseudomonadati</taxon>
        <taxon>Bacteroidota</taxon>
        <taxon>Flavobacteriia</taxon>
        <taxon>Flavobacteriales</taxon>
        <taxon>Weeksellaceae</taxon>
        <taxon>Bergeyella</taxon>
    </lineage>
</organism>
<sequence>MIPTVDNKFEKFDIDDFNKNSIRGSLLISRKISQY</sequence>
<proteinExistence type="predicted"/>
<dbReference type="AlphaFoldDB" id="A0A376BZZ0"/>
<name>A0A376BZZ0_9FLAO</name>
<evidence type="ECO:0000313" key="2">
    <source>
        <dbReference type="Proteomes" id="UP000255515"/>
    </source>
</evidence>
<accession>A0A376BZZ0</accession>
<reference evidence="1 2" key="1">
    <citation type="submission" date="2018-06" db="EMBL/GenBank/DDBJ databases">
        <authorList>
            <consortium name="Pathogen Informatics"/>
            <person name="Doyle S."/>
        </authorList>
    </citation>
    <scope>NUCLEOTIDE SEQUENCE [LARGE SCALE GENOMIC DNA]</scope>
    <source>
        <strain evidence="1 2">NCTC11661</strain>
    </source>
</reference>
<protein>
    <submittedName>
        <fullName evidence="1">Uncharacterized protein</fullName>
    </submittedName>
</protein>
<gene>
    <name evidence="1" type="ORF">NCTC11661_00915</name>
</gene>